<feature type="compositionally biased region" description="Pro residues" evidence="1">
    <location>
        <begin position="1"/>
        <end position="11"/>
    </location>
</feature>
<feature type="compositionally biased region" description="Acidic residues" evidence="1">
    <location>
        <begin position="264"/>
        <end position="279"/>
    </location>
</feature>
<evidence type="ECO:0000313" key="2">
    <source>
        <dbReference type="EMBL" id="KAF9785781.1"/>
    </source>
</evidence>
<dbReference type="OrthoDB" id="2555519at2759"/>
<protein>
    <submittedName>
        <fullName evidence="2">Uncharacterized protein</fullName>
    </submittedName>
</protein>
<dbReference type="PANTHER" id="PTHR38701:SF1">
    <property type="entry name" value="UP-REGULATED DURING SEPTATION PROTEIN 1 DOMAIN-CONTAINING PROTEIN"/>
    <property type="match status" value="1"/>
</dbReference>
<reference evidence="2" key="2">
    <citation type="submission" date="2020-11" db="EMBL/GenBank/DDBJ databases">
        <authorList>
            <consortium name="DOE Joint Genome Institute"/>
            <person name="Kuo A."/>
            <person name="Miyauchi S."/>
            <person name="Kiss E."/>
            <person name="Drula E."/>
            <person name="Kohler A."/>
            <person name="Sanchez-Garcia M."/>
            <person name="Andreopoulos B."/>
            <person name="Barry K.W."/>
            <person name="Bonito G."/>
            <person name="Buee M."/>
            <person name="Carver A."/>
            <person name="Chen C."/>
            <person name="Cichocki N."/>
            <person name="Clum A."/>
            <person name="Culley D."/>
            <person name="Crous P.W."/>
            <person name="Fauchery L."/>
            <person name="Girlanda M."/>
            <person name="Hayes R."/>
            <person name="Keri Z."/>
            <person name="Labutti K."/>
            <person name="Lipzen A."/>
            <person name="Lombard V."/>
            <person name="Magnuson J."/>
            <person name="Maillard F."/>
            <person name="Morin E."/>
            <person name="Murat C."/>
            <person name="Nolan M."/>
            <person name="Ohm R."/>
            <person name="Pangilinan J."/>
            <person name="Pereira M."/>
            <person name="Perotto S."/>
            <person name="Peter M."/>
            <person name="Riley R."/>
            <person name="Sitrit Y."/>
            <person name="Stielow B."/>
            <person name="Szollosi G."/>
            <person name="Zifcakova L."/>
            <person name="Stursova M."/>
            <person name="Spatafora J.W."/>
            <person name="Tedersoo L."/>
            <person name="Vaario L.-M."/>
            <person name="Yamada A."/>
            <person name="Yan M."/>
            <person name="Wang P."/>
            <person name="Xu J."/>
            <person name="Bruns T."/>
            <person name="Baldrian P."/>
            <person name="Vilgalys R."/>
            <person name="Henrissat B."/>
            <person name="Grigoriev I.V."/>
            <person name="Hibbett D."/>
            <person name="Nagy L.G."/>
            <person name="Martin F.M."/>
        </authorList>
    </citation>
    <scope>NUCLEOTIDE SEQUENCE</scope>
    <source>
        <strain evidence="2">UH-Tt-Lm1</strain>
    </source>
</reference>
<reference evidence="2" key="1">
    <citation type="journal article" date="2020" name="Nat. Commun.">
        <title>Large-scale genome sequencing of mycorrhizal fungi provides insights into the early evolution of symbiotic traits.</title>
        <authorList>
            <person name="Miyauchi S."/>
            <person name="Kiss E."/>
            <person name="Kuo A."/>
            <person name="Drula E."/>
            <person name="Kohler A."/>
            <person name="Sanchez-Garcia M."/>
            <person name="Morin E."/>
            <person name="Andreopoulos B."/>
            <person name="Barry K.W."/>
            <person name="Bonito G."/>
            <person name="Buee M."/>
            <person name="Carver A."/>
            <person name="Chen C."/>
            <person name="Cichocki N."/>
            <person name="Clum A."/>
            <person name="Culley D."/>
            <person name="Crous P.W."/>
            <person name="Fauchery L."/>
            <person name="Girlanda M."/>
            <person name="Hayes R.D."/>
            <person name="Keri Z."/>
            <person name="LaButti K."/>
            <person name="Lipzen A."/>
            <person name="Lombard V."/>
            <person name="Magnuson J."/>
            <person name="Maillard F."/>
            <person name="Murat C."/>
            <person name="Nolan M."/>
            <person name="Ohm R.A."/>
            <person name="Pangilinan J."/>
            <person name="Pereira M.F."/>
            <person name="Perotto S."/>
            <person name="Peter M."/>
            <person name="Pfister S."/>
            <person name="Riley R."/>
            <person name="Sitrit Y."/>
            <person name="Stielow J.B."/>
            <person name="Szollosi G."/>
            <person name="Zifcakova L."/>
            <person name="Stursova M."/>
            <person name="Spatafora J.W."/>
            <person name="Tedersoo L."/>
            <person name="Vaario L.M."/>
            <person name="Yamada A."/>
            <person name="Yan M."/>
            <person name="Wang P."/>
            <person name="Xu J."/>
            <person name="Bruns T."/>
            <person name="Baldrian P."/>
            <person name="Vilgalys R."/>
            <person name="Dunand C."/>
            <person name="Henrissat B."/>
            <person name="Grigoriev I.V."/>
            <person name="Hibbett D."/>
            <person name="Nagy L.G."/>
            <person name="Martin F.M."/>
        </authorList>
    </citation>
    <scope>NUCLEOTIDE SEQUENCE</scope>
    <source>
        <strain evidence="2">UH-Tt-Lm1</strain>
    </source>
</reference>
<organism evidence="2 3">
    <name type="scientific">Thelephora terrestris</name>
    <dbReference type="NCBI Taxonomy" id="56493"/>
    <lineage>
        <taxon>Eukaryota</taxon>
        <taxon>Fungi</taxon>
        <taxon>Dikarya</taxon>
        <taxon>Basidiomycota</taxon>
        <taxon>Agaricomycotina</taxon>
        <taxon>Agaricomycetes</taxon>
        <taxon>Thelephorales</taxon>
        <taxon>Thelephoraceae</taxon>
        <taxon>Thelephora</taxon>
    </lineage>
</organism>
<feature type="region of interest" description="Disordered" evidence="1">
    <location>
        <begin position="315"/>
        <end position="381"/>
    </location>
</feature>
<dbReference type="EMBL" id="WIUZ02000006">
    <property type="protein sequence ID" value="KAF9785781.1"/>
    <property type="molecule type" value="Genomic_DNA"/>
</dbReference>
<keyword evidence="3" id="KW-1185">Reference proteome</keyword>
<dbReference type="AlphaFoldDB" id="A0A9P6L799"/>
<feature type="region of interest" description="Disordered" evidence="1">
    <location>
        <begin position="129"/>
        <end position="197"/>
    </location>
</feature>
<accession>A0A9P6L799</accession>
<feature type="region of interest" description="Disordered" evidence="1">
    <location>
        <begin position="1"/>
        <end position="23"/>
    </location>
</feature>
<feature type="region of interest" description="Disordered" evidence="1">
    <location>
        <begin position="257"/>
        <end position="279"/>
    </location>
</feature>
<feature type="compositionally biased region" description="Acidic residues" evidence="1">
    <location>
        <begin position="334"/>
        <end position="351"/>
    </location>
</feature>
<sequence length="381" mass="41552">MRPNLRPPPASFNPKFSPFSALSASNTNENLRQNLHSKANISPSTVSANRFPVIAKVDPLLIPLPPNSPPMSTVSYSSRSNVSSSSLTSTSPQHSALSGIGPTLNSHDGTGLGMGMNHRRRVSGVTVNGNSFNLHDANGPNATGNKKGESVQNGTQGGIQFLQRAAEEPGDSDSGSSLLDDLDLHEEDRDTSDRRMRAEAKSIRKIADLEITNRSLMAINASLEAAKHRQAKEIRDLRRKLRESRLILPPKAYRLVTSVPSPDVDPDDDDGEEDEDADEIGTLDVEKVKDEGFKRCLTLVETLLDNGRRALTTKPEDFESASRSATKVLHAEELDSEIDPDERDRQEDDADTSMMSVDHESEDEVEGLVSIRITTPMPLSP</sequence>
<evidence type="ECO:0000313" key="3">
    <source>
        <dbReference type="Proteomes" id="UP000736335"/>
    </source>
</evidence>
<feature type="compositionally biased region" description="Polar residues" evidence="1">
    <location>
        <begin position="140"/>
        <end position="154"/>
    </location>
</feature>
<dbReference type="PANTHER" id="PTHR38701">
    <property type="entry name" value="CHROMOSOME 8, WHOLE GENOME SHOTGUN SEQUENCE"/>
    <property type="match status" value="1"/>
</dbReference>
<name>A0A9P6L799_9AGAM</name>
<gene>
    <name evidence="2" type="ORF">BJ322DRAFT_740970</name>
</gene>
<dbReference type="Proteomes" id="UP000736335">
    <property type="component" value="Unassembled WGS sequence"/>
</dbReference>
<evidence type="ECO:0000256" key="1">
    <source>
        <dbReference type="SAM" id="MobiDB-lite"/>
    </source>
</evidence>
<feature type="compositionally biased region" description="Low complexity" evidence="1">
    <location>
        <begin position="70"/>
        <end position="91"/>
    </location>
</feature>
<feature type="region of interest" description="Disordered" evidence="1">
    <location>
        <begin position="70"/>
        <end position="100"/>
    </location>
</feature>
<feature type="compositionally biased region" description="Basic and acidic residues" evidence="1">
    <location>
        <begin position="186"/>
        <end position="197"/>
    </location>
</feature>
<comment type="caution">
    <text evidence="2">The sequence shown here is derived from an EMBL/GenBank/DDBJ whole genome shotgun (WGS) entry which is preliminary data.</text>
</comment>
<proteinExistence type="predicted"/>